<keyword evidence="4" id="KW-0408">Iron</keyword>
<keyword evidence="5" id="KW-0411">Iron-sulfur</keyword>
<evidence type="ECO:0000256" key="2">
    <source>
        <dbReference type="ARBA" id="ARBA00022691"/>
    </source>
</evidence>
<dbReference type="Pfam" id="PF13311">
    <property type="entry name" value="DUF4080"/>
    <property type="match status" value="1"/>
</dbReference>
<dbReference type="Gene3D" id="3.80.30.20">
    <property type="entry name" value="tm_1862 like domain"/>
    <property type="match status" value="1"/>
</dbReference>
<evidence type="ECO:0000259" key="6">
    <source>
        <dbReference type="PROSITE" id="PS51332"/>
    </source>
</evidence>
<reference evidence="8 9" key="1">
    <citation type="submission" date="2024-02" db="EMBL/GenBank/DDBJ databases">
        <title>A nitrogen-fixing paenibacillus bacterium.</title>
        <authorList>
            <person name="Zhang W.L."/>
            <person name="Chen S.F."/>
        </authorList>
    </citation>
    <scope>NUCLEOTIDE SEQUENCE [LARGE SCALE GENOMIC DNA]</scope>
    <source>
        <strain evidence="8 9">M1</strain>
    </source>
</reference>
<dbReference type="PROSITE" id="PS51918">
    <property type="entry name" value="RADICAL_SAM"/>
    <property type="match status" value="1"/>
</dbReference>
<dbReference type="InterPro" id="IPR025288">
    <property type="entry name" value="DUF4080"/>
</dbReference>
<proteinExistence type="predicted"/>
<dbReference type="InterPro" id="IPR023404">
    <property type="entry name" value="rSAM_horseshoe"/>
</dbReference>
<dbReference type="InterPro" id="IPR034466">
    <property type="entry name" value="Methyltransferase_Class_B"/>
</dbReference>
<dbReference type="SFLD" id="SFLDG01082">
    <property type="entry name" value="B12-binding_domain_containing"/>
    <property type="match status" value="1"/>
</dbReference>
<evidence type="ECO:0000256" key="4">
    <source>
        <dbReference type="ARBA" id="ARBA00023004"/>
    </source>
</evidence>
<gene>
    <name evidence="8" type="ORF">V3851_14070</name>
</gene>
<dbReference type="InterPro" id="IPR006158">
    <property type="entry name" value="Cobalamin-bd"/>
</dbReference>
<keyword evidence="3" id="KW-0479">Metal-binding</keyword>
<keyword evidence="9" id="KW-1185">Reference proteome</keyword>
<sequence>MKVILATLNAKYIHTSLAIRLLKAYSGNEFDIDLAEYTIKDPVLNIVSDLYQKRPDVIGFSCYIWNIEETLKVTEMLKKVLPDTEIVLGGPEVSYDTAYWMERADSVDYIVMGDGEETFHHLLQELSGNRKFHYVFGAAYRKGSDIVVNPPRPKSDLDTLPSPHRFPEDIPHLSKRIVYFETSRGCPFSCQFCLSSIEVGVRYYDIERVKADILYLIEHGARTIKFLDRTFNINRSYAMEMFRFLIDNHGGCVFQFEITADIMRPEVLDFLAENAPPGIFRFEIGVQSTNDLTNERVKRRQNFIKLTRTVTKIKESGKIDQHLDLIAGLPGEDYSSFRKTFNDVFAMRPEELQLGFLKMLRGTGLRNEAAKYNYQYMDHAPYEILGNDVMPFSDIVRLKRLEDILEKYWNNHRMDHTIEYLISREFATPFDFFQEFGDYWAAQGWQRIGHQLEDLFSRLYDFLNRRGMKRPDIVLGLMKLDYYLGHKYKPRKIWWEDRMTKERRSGYFRLLANRPSEADPSFAALGLGERDLQKCAVLEELPFPLDEVLAGKPDSELRREGTLLIVLFLQDAGAGERTDYFIMPLAATGRKDARLLYELPNQYT</sequence>
<dbReference type="SUPFAM" id="SSF102114">
    <property type="entry name" value="Radical SAM enzymes"/>
    <property type="match status" value="1"/>
</dbReference>
<organism evidence="8 9">
    <name type="scientific">Paenibacillus haidiansis</name>
    <dbReference type="NCBI Taxonomy" id="1574488"/>
    <lineage>
        <taxon>Bacteria</taxon>
        <taxon>Bacillati</taxon>
        <taxon>Bacillota</taxon>
        <taxon>Bacilli</taxon>
        <taxon>Bacillales</taxon>
        <taxon>Paenibacillaceae</taxon>
        <taxon>Paenibacillus</taxon>
    </lineage>
</organism>
<dbReference type="Proteomes" id="UP001306950">
    <property type="component" value="Unassembled WGS sequence"/>
</dbReference>
<dbReference type="RefSeq" id="WP_331847185.1">
    <property type="nucleotide sequence ID" value="NZ_JAZHPZ010000006.1"/>
</dbReference>
<protein>
    <submittedName>
        <fullName evidence="8">B12-binding domain-containing radical SAM protein</fullName>
    </submittedName>
</protein>
<dbReference type="InterPro" id="IPR007197">
    <property type="entry name" value="rSAM"/>
</dbReference>
<feature type="domain" description="Radical SAM core" evidence="7">
    <location>
        <begin position="172"/>
        <end position="411"/>
    </location>
</feature>
<dbReference type="CDD" id="cd02068">
    <property type="entry name" value="radical_SAM_B12_BD"/>
    <property type="match status" value="1"/>
</dbReference>
<dbReference type="SFLD" id="SFLDS00029">
    <property type="entry name" value="Radical_SAM"/>
    <property type="match status" value="1"/>
</dbReference>
<evidence type="ECO:0000256" key="5">
    <source>
        <dbReference type="ARBA" id="ARBA00023014"/>
    </source>
</evidence>
<evidence type="ECO:0000313" key="9">
    <source>
        <dbReference type="Proteomes" id="UP001306950"/>
    </source>
</evidence>
<dbReference type="SUPFAM" id="SSF52242">
    <property type="entry name" value="Cobalamin (vitamin B12)-binding domain"/>
    <property type="match status" value="1"/>
</dbReference>
<dbReference type="PANTHER" id="PTHR43409:SF16">
    <property type="entry name" value="SLR0320 PROTEIN"/>
    <property type="match status" value="1"/>
</dbReference>
<dbReference type="SMART" id="SM00729">
    <property type="entry name" value="Elp3"/>
    <property type="match status" value="1"/>
</dbReference>
<dbReference type="SFLD" id="SFLDG01123">
    <property type="entry name" value="methyltransferase_(Class_B)"/>
    <property type="match status" value="1"/>
</dbReference>
<evidence type="ECO:0000259" key="7">
    <source>
        <dbReference type="PROSITE" id="PS51918"/>
    </source>
</evidence>
<dbReference type="InterPro" id="IPR006638">
    <property type="entry name" value="Elp3/MiaA/NifB-like_rSAM"/>
</dbReference>
<comment type="caution">
    <text evidence="8">The sequence shown here is derived from an EMBL/GenBank/DDBJ whole genome shotgun (WGS) entry which is preliminary data.</text>
</comment>
<dbReference type="Gene3D" id="3.40.50.280">
    <property type="entry name" value="Cobalamin-binding domain"/>
    <property type="match status" value="1"/>
</dbReference>
<comment type="cofactor">
    <cofactor evidence="1">
        <name>[4Fe-4S] cluster</name>
        <dbReference type="ChEBI" id="CHEBI:49883"/>
    </cofactor>
</comment>
<name>A0ABU7VUJ0_9BACL</name>
<evidence type="ECO:0000313" key="8">
    <source>
        <dbReference type="EMBL" id="MEF2966963.1"/>
    </source>
</evidence>
<evidence type="ECO:0000256" key="1">
    <source>
        <dbReference type="ARBA" id="ARBA00001966"/>
    </source>
</evidence>
<dbReference type="InterPro" id="IPR051198">
    <property type="entry name" value="BchE-like"/>
</dbReference>
<dbReference type="InterPro" id="IPR036724">
    <property type="entry name" value="Cobalamin-bd_sf"/>
</dbReference>
<dbReference type="Pfam" id="PF02310">
    <property type="entry name" value="B12-binding"/>
    <property type="match status" value="1"/>
</dbReference>
<keyword evidence="2" id="KW-0949">S-adenosyl-L-methionine</keyword>
<dbReference type="EMBL" id="JAZHPZ010000006">
    <property type="protein sequence ID" value="MEF2966963.1"/>
    <property type="molecule type" value="Genomic_DNA"/>
</dbReference>
<accession>A0ABU7VUJ0</accession>
<dbReference type="InterPro" id="IPR058240">
    <property type="entry name" value="rSAM_sf"/>
</dbReference>
<dbReference type="PANTHER" id="PTHR43409">
    <property type="entry name" value="ANAEROBIC MAGNESIUM-PROTOPORPHYRIN IX MONOMETHYL ESTER CYCLASE-RELATED"/>
    <property type="match status" value="1"/>
</dbReference>
<dbReference type="PROSITE" id="PS51332">
    <property type="entry name" value="B12_BINDING"/>
    <property type="match status" value="1"/>
</dbReference>
<evidence type="ECO:0000256" key="3">
    <source>
        <dbReference type="ARBA" id="ARBA00022723"/>
    </source>
</evidence>
<feature type="domain" description="B12-binding" evidence="6">
    <location>
        <begin position="1"/>
        <end position="133"/>
    </location>
</feature>
<dbReference type="Pfam" id="PF04055">
    <property type="entry name" value="Radical_SAM"/>
    <property type="match status" value="1"/>
</dbReference>
<dbReference type="CDD" id="cd01335">
    <property type="entry name" value="Radical_SAM"/>
    <property type="match status" value="1"/>
</dbReference>